<protein>
    <recommendedName>
        <fullName evidence="1">Aminoglycoside phosphotransferase domain-containing protein</fullName>
    </recommendedName>
</protein>
<dbReference type="InterPro" id="IPR002575">
    <property type="entry name" value="Aminoglycoside_PTrfase"/>
</dbReference>
<dbReference type="SUPFAM" id="SSF56112">
    <property type="entry name" value="Protein kinase-like (PK-like)"/>
    <property type="match status" value="1"/>
</dbReference>
<reference evidence="2" key="1">
    <citation type="submission" date="2022-10" db="EMBL/GenBank/DDBJ databases">
        <title>Tapping the CABI collections for fungal endophytes: first genome assemblies for Collariella, Neodidymelliopsis, Ascochyta clinopodiicola, Didymella pomorum, Didymosphaeria variabile, Neocosmospora piperis and Neocucurbitaria cava.</title>
        <authorList>
            <person name="Hill R."/>
        </authorList>
    </citation>
    <scope>NUCLEOTIDE SEQUENCE</scope>
    <source>
        <strain evidence="2">IMI 366586</strain>
    </source>
</reference>
<dbReference type="Proteomes" id="UP001140502">
    <property type="component" value="Unassembled WGS sequence"/>
</dbReference>
<evidence type="ECO:0000313" key="2">
    <source>
        <dbReference type="EMBL" id="KAJ4320117.1"/>
    </source>
</evidence>
<dbReference type="AlphaFoldDB" id="A0A9W8WCM1"/>
<dbReference type="InterPro" id="IPR011009">
    <property type="entry name" value="Kinase-like_dom_sf"/>
</dbReference>
<evidence type="ECO:0000259" key="1">
    <source>
        <dbReference type="Pfam" id="PF01636"/>
    </source>
</evidence>
<dbReference type="Pfam" id="PF01636">
    <property type="entry name" value="APH"/>
    <property type="match status" value="1"/>
</dbReference>
<comment type="caution">
    <text evidence="2">The sequence shown here is derived from an EMBL/GenBank/DDBJ whole genome shotgun (WGS) entry which is preliminary data.</text>
</comment>
<organism evidence="2 3">
    <name type="scientific">Fusarium piperis</name>
    <dbReference type="NCBI Taxonomy" id="1435070"/>
    <lineage>
        <taxon>Eukaryota</taxon>
        <taxon>Fungi</taxon>
        <taxon>Dikarya</taxon>
        <taxon>Ascomycota</taxon>
        <taxon>Pezizomycotina</taxon>
        <taxon>Sordariomycetes</taxon>
        <taxon>Hypocreomycetidae</taxon>
        <taxon>Hypocreales</taxon>
        <taxon>Nectriaceae</taxon>
        <taxon>Fusarium</taxon>
        <taxon>Fusarium solani species complex</taxon>
    </lineage>
</organism>
<sequence>MDYIQGVPLSALLFKMTEKWGHTREGGRLPALTRVHDQLADVFIQLRSLEFSEIGALGMPTPASPESPESPDITIRHRPLPVEVALQEVEHLNPSAIFPEKTTFKTGHEYIQALIKLGRNRLFKTKNLGVDSREAASEVIYAFHEFYVTQSRRWVRTLCPPDTDKGPFVLMHGDMTIHGSNLLWDEKLNLVAVIDWEWCHTVPVSCFIPPAWLTGFFPSPIRQMCHFEIFHGAQIMGLCESIADRSKALLPQSPLAEEWNRPHREPFLMVVLLMLYPETVDDIFWDFMMYKLFYPPQSKWVGERMEKLLEGADVQGFLDRKMADQEEYDKAYKAYVEEHGESLHCRCWNCQREEQNFNILQELPRLSPPSSSG</sequence>
<feature type="domain" description="Aminoglycoside phosphotransferase" evidence="1">
    <location>
        <begin position="158"/>
        <end position="200"/>
    </location>
</feature>
<dbReference type="EMBL" id="JAPEUR010000113">
    <property type="protein sequence ID" value="KAJ4320117.1"/>
    <property type="molecule type" value="Genomic_DNA"/>
</dbReference>
<gene>
    <name evidence="2" type="ORF">N0V84_006004</name>
</gene>
<name>A0A9W8WCM1_9HYPO</name>
<keyword evidence="3" id="KW-1185">Reference proteome</keyword>
<accession>A0A9W8WCM1</accession>
<dbReference type="InterPro" id="IPR051678">
    <property type="entry name" value="AGP_Transferase"/>
</dbReference>
<evidence type="ECO:0000313" key="3">
    <source>
        <dbReference type="Proteomes" id="UP001140502"/>
    </source>
</evidence>
<dbReference type="OrthoDB" id="10003767at2759"/>
<dbReference type="Gene3D" id="3.90.1200.10">
    <property type="match status" value="1"/>
</dbReference>
<dbReference type="PANTHER" id="PTHR21310:SF37">
    <property type="entry name" value="AMINOGLYCOSIDE PHOSPHOTRANSFERASE DOMAIN-CONTAINING PROTEIN"/>
    <property type="match status" value="1"/>
</dbReference>
<dbReference type="PANTHER" id="PTHR21310">
    <property type="entry name" value="AMINOGLYCOSIDE PHOSPHOTRANSFERASE-RELATED-RELATED"/>
    <property type="match status" value="1"/>
</dbReference>
<proteinExistence type="predicted"/>